<dbReference type="OrthoDB" id="2399958at2759"/>
<proteinExistence type="predicted"/>
<evidence type="ECO:0000313" key="2">
    <source>
        <dbReference type="Proteomes" id="UP000789570"/>
    </source>
</evidence>
<dbReference type="AlphaFoldDB" id="A0A9N9I0I2"/>
<organism evidence="1 2">
    <name type="scientific">Funneliformis caledonium</name>
    <dbReference type="NCBI Taxonomy" id="1117310"/>
    <lineage>
        <taxon>Eukaryota</taxon>
        <taxon>Fungi</taxon>
        <taxon>Fungi incertae sedis</taxon>
        <taxon>Mucoromycota</taxon>
        <taxon>Glomeromycotina</taxon>
        <taxon>Glomeromycetes</taxon>
        <taxon>Glomerales</taxon>
        <taxon>Glomeraceae</taxon>
        <taxon>Funneliformis</taxon>
    </lineage>
</organism>
<reference evidence="1" key="1">
    <citation type="submission" date="2021-06" db="EMBL/GenBank/DDBJ databases">
        <authorList>
            <person name="Kallberg Y."/>
            <person name="Tangrot J."/>
            <person name="Rosling A."/>
        </authorList>
    </citation>
    <scope>NUCLEOTIDE SEQUENCE</scope>
    <source>
        <strain evidence="1">UK204</strain>
    </source>
</reference>
<sequence>QGEIYEDNLIDKIAKISLTNKESSNIEDKDVIDYNIDNLVNKYGLDS</sequence>
<gene>
    <name evidence="1" type="ORF">FCALED_LOCUS14096</name>
</gene>
<feature type="non-terminal residue" evidence="1">
    <location>
        <position position="1"/>
    </location>
</feature>
<accession>A0A9N9I0I2</accession>
<comment type="caution">
    <text evidence="1">The sequence shown here is derived from an EMBL/GenBank/DDBJ whole genome shotgun (WGS) entry which is preliminary data.</text>
</comment>
<evidence type="ECO:0000313" key="1">
    <source>
        <dbReference type="EMBL" id="CAG8714624.1"/>
    </source>
</evidence>
<dbReference type="EMBL" id="CAJVPQ010009348">
    <property type="protein sequence ID" value="CAG8714624.1"/>
    <property type="molecule type" value="Genomic_DNA"/>
</dbReference>
<protein>
    <submittedName>
        <fullName evidence="1">14023_t:CDS:1</fullName>
    </submittedName>
</protein>
<name>A0A9N9I0I2_9GLOM</name>
<dbReference type="Proteomes" id="UP000789570">
    <property type="component" value="Unassembled WGS sequence"/>
</dbReference>
<keyword evidence="2" id="KW-1185">Reference proteome</keyword>